<gene>
    <name evidence="1" type="ORF">ALO67_200062</name>
</gene>
<dbReference type="Proteomes" id="UP000050545">
    <property type="component" value="Unassembled WGS sequence"/>
</dbReference>
<evidence type="ECO:0000313" key="2">
    <source>
        <dbReference type="Proteomes" id="UP000050545"/>
    </source>
</evidence>
<organism evidence="1 2">
    <name type="scientific">Pseudomonas amygdali pv. hibisci</name>
    <dbReference type="NCBI Taxonomy" id="251723"/>
    <lineage>
        <taxon>Bacteria</taxon>
        <taxon>Pseudomonadati</taxon>
        <taxon>Pseudomonadota</taxon>
        <taxon>Gammaproteobacteria</taxon>
        <taxon>Pseudomonadales</taxon>
        <taxon>Pseudomonadaceae</taxon>
        <taxon>Pseudomonas</taxon>
        <taxon>Pseudomonas amygdali</taxon>
    </lineage>
</organism>
<protein>
    <submittedName>
        <fullName evidence="1">Conjugal transfer protein</fullName>
    </submittedName>
</protein>
<dbReference type="EMBL" id="LJQN01000132">
    <property type="protein sequence ID" value="KPX52357.1"/>
    <property type="molecule type" value="Genomic_DNA"/>
</dbReference>
<proteinExistence type="predicted"/>
<name>A0AB34U356_PSEA0</name>
<dbReference type="AlphaFoldDB" id="A0AB34U356"/>
<accession>A0AB34U356</accession>
<comment type="caution">
    <text evidence="1">The sequence shown here is derived from an EMBL/GenBank/DDBJ whole genome shotgun (WGS) entry which is preliminary data.</text>
</comment>
<dbReference type="RefSeq" id="WP_057405238.1">
    <property type="nucleotide sequence ID" value="NZ_LJQN01000132.1"/>
</dbReference>
<sequence>MHAPPSVCGGGKLVGDAVLRVTGMEPDQKELQVSNESKREVALEQAAVALLSEMAKHGIDLSRLGGLAKSGIMGNAMYTWVSDTEIKSQACEAIDYLIGRVEIKQG</sequence>
<reference evidence="1 2" key="1">
    <citation type="submission" date="2015-09" db="EMBL/GenBank/DDBJ databases">
        <title>Genome announcement of multiple Pseudomonas syringae strains.</title>
        <authorList>
            <person name="Thakur S."/>
            <person name="Wang P.W."/>
            <person name="Gong Y."/>
            <person name="Weir B.S."/>
            <person name="Guttman D.S."/>
        </authorList>
    </citation>
    <scope>NUCLEOTIDE SEQUENCE [LARGE SCALE GENOMIC DNA]</scope>
    <source>
        <strain evidence="1 2">ICMP9623</strain>
    </source>
</reference>
<evidence type="ECO:0000313" key="1">
    <source>
        <dbReference type="EMBL" id="KPX52357.1"/>
    </source>
</evidence>